<comment type="function">
    <text evidence="5">ATP-dependent carboxylate-amine ligase which exhibits weak glutamate--cysteine ligase activity.</text>
</comment>
<comment type="catalytic activity">
    <reaction evidence="4 5">
        <text>L-cysteine + L-glutamate + ATP = gamma-L-glutamyl-L-cysteine + ADP + phosphate + H(+)</text>
        <dbReference type="Rhea" id="RHEA:13285"/>
        <dbReference type="ChEBI" id="CHEBI:15378"/>
        <dbReference type="ChEBI" id="CHEBI:29985"/>
        <dbReference type="ChEBI" id="CHEBI:30616"/>
        <dbReference type="ChEBI" id="CHEBI:35235"/>
        <dbReference type="ChEBI" id="CHEBI:43474"/>
        <dbReference type="ChEBI" id="CHEBI:58173"/>
        <dbReference type="ChEBI" id="CHEBI:456216"/>
        <dbReference type="EC" id="6.3.2.2"/>
    </reaction>
</comment>
<keyword evidence="7" id="KW-1185">Reference proteome</keyword>
<dbReference type="Pfam" id="PF04107">
    <property type="entry name" value="GCS2"/>
    <property type="match status" value="1"/>
</dbReference>
<organism evidence="6 7">
    <name type="scientific">Arthrobacter yangruifuii</name>
    <dbReference type="NCBI Taxonomy" id="2606616"/>
    <lineage>
        <taxon>Bacteria</taxon>
        <taxon>Bacillati</taxon>
        <taxon>Actinomycetota</taxon>
        <taxon>Actinomycetes</taxon>
        <taxon>Micrococcales</taxon>
        <taxon>Micrococcaceae</taxon>
        <taxon>Arthrobacter</taxon>
    </lineage>
</organism>
<dbReference type="InterPro" id="IPR011793">
    <property type="entry name" value="YbdK"/>
</dbReference>
<keyword evidence="1 5" id="KW-0436">Ligase</keyword>
<reference evidence="6 7" key="1">
    <citation type="submission" date="2019-08" db="EMBL/GenBank/DDBJ databases">
        <title>Arthrobacter sp. nov., isolated from plateau pika and Tibetan wild ass.</title>
        <authorList>
            <person name="Ge Y."/>
        </authorList>
    </citation>
    <scope>NUCLEOTIDE SEQUENCE [LARGE SCALE GENOMIC DNA]</scope>
    <source>
        <strain evidence="6 7">785</strain>
    </source>
</reference>
<name>A0A5N6MTU8_9MICC</name>
<sequence>MVFTFGIEEEFLLTDARTGLPTGSRELARALMSPEHGSLPSSAELLDAQVEVSTPVCTTRDEALQALLAFRSGLATAAASVGVRVAPTGAAPNIPDAPPVLNSSDRYRRMGLLTGAVAREQYVNGVHVHVGIDSRDTGVRVLNGLRPWLALLGALAANSPYWRGSDSSFASWRMVHYRRWSVQGCPPLFSDALDYARRLDALLLATDVVPDAGHVGWAARLSEHFPTVEVRIADAQLQAGDTVLLAVLVRALVKTLASAEPASGAAPDPELLDVGLWQAARFGLGGNLVSYPGGSVPAAELLHALLDYVADALEDAGDGEFAAAGIARILATGTGAQRQRAAFHSGGPAGLVDLYSRSLTAQ</sequence>
<comment type="similarity">
    <text evidence="5">Belongs to the glutamate--cysteine ligase type 2 family. YbdK subfamily.</text>
</comment>
<dbReference type="InterPro" id="IPR050141">
    <property type="entry name" value="GCL_type2/YbdK_subfam"/>
</dbReference>
<dbReference type="GO" id="GO:0004357">
    <property type="term" value="F:glutamate-cysteine ligase activity"/>
    <property type="evidence" value="ECO:0007669"/>
    <property type="project" value="UniProtKB-EC"/>
</dbReference>
<dbReference type="RefSeq" id="WP_152271668.1">
    <property type="nucleotide sequence ID" value="NZ_VTFX01000001.1"/>
</dbReference>
<dbReference type="InterPro" id="IPR006336">
    <property type="entry name" value="GCS2"/>
</dbReference>
<dbReference type="Proteomes" id="UP000326852">
    <property type="component" value="Unassembled WGS sequence"/>
</dbReference>
<keyword evidence="2 5" id="KW-0547">Nucleotide-binding</keyword>
<dbReference type="HAMAP" id="MF_01609">
    <property type="entry name" value="Glu_cys_ligase_2"/>
    <property type="match status" value="1"/>
</dbReference>
<evidence type="ECO:0000256" key="5">
    <source>
        <dbReference type="HAMAP-Rule" id="MF_01609"/>
    </source>
</evidence>
<evidence type="ECO:0000256" key="3">
    <source>
        <dbReference type="ARBA" id="ARBA00022840"/>
    </source>
</evidence>
<dbReference type="Gene3D" id="3.30.590.20">
    <property type="match status" value="1"/>
</dbReference>
<accession>A0A5N6MTU8</accession>
<dbReference type="InterPro" id="IPR014746">
    <property type="entry name" value="Gln_synth/guanido_kin_cat_dom"/>
</dbReference>
<dbReference type="GO" id="GO:0005524">
    <property type="term" value="F:ATP binding"/>
    <property type="evidence" value="ECO:0007669"/>
    <property type="project" value="UniProtKB-KW"/>
</dbReference>
<evidence type="ECO:0000313" key="7">
    <source>
        <dbReference type="Proteomes" id="UP000326852"/>
    </source>
</evidence>
<dbReference type="SUPFAM" id="SSF55931">
    <property type="entry name" value="Glutamine synthetase/guanido kinase"/>
    <property type="match status" value="1"/>
</dbReference>
<evidence type="ECO:0000256" key="2">
    <source>
        <dbReference type="ARBA" id="ARBA00022741"/>
    </source>
</evidence>
<dbReference type="GO" id="GO:0042398">
    <property type="term" value="P:modified amino acid biosynthetic process"/>
    <property type="evidence" value="ECO:0007669"/>
    <property type="project" value="InterPro"/>
</dbReference>
<keyword evidence="3 5" id="KW-0067">ATP-binding</keyword>
<dbReference type="AlphaFoldDB" id="A0A5N6MTU8"/>
<dbReference type="NCBIfam" id="NF010041">
    <property type="entry name" value="PRK13517.1-1"/>
    <property type="match status" value="1"/>
</dbReference>
<dbReference type="PANTHER" id="PTHR36510:SF1">
    <property type="entry name" value="GLUTAMATE--CYSTEINE LIGASE 2-RELATED"/>
    <property type="match status" value="1"/>
</dbReference>
<evidence type="ECO:0000256" key="1">
    <source>
        <dbReference type="ARBA" id="ARBA00022598"/>
    </source>
</evidence>
<evidence type="ECO:0000313" key="6">
    <source>
        <dbReference type="EMBL" id="KAD4060554.1"/>
    </source>
</evidence>
<dbReference type="EMBL" id="VTFX01000001">
    <property type="protein sequence ID" value="KAD4060554.1"/>
    <property type="molecule type" value="Genomic_DNA"/>
</dbReference>
<comment type="caution">
    <text evidence="6">The sequence shown here is derived from an EMBL/GenBank/DDBJ whole genome shotgun (WGS) entry which is preliminary data.</text>
</comment>
<gene>
    <name evidence="6" type="ORF">GD627_05880</name>
</gene>
<dbReference type="PANTHER" id="PTHR36510">
    <property type="entry name" value="GLUTAMATE--CYSTEINE LIGASE 2-RELATED"/>
    <property type="match status" value="1"/>
</dbReference>
<proteinExistence type="inferred from homology"/>
<evidence type="ECO:0000256" key="4">
    <source>
        <dbReference type="ARBA" id="ARBA00048819"/>
    </source>
</evidence>
<dbReference type="NCBIfam" id="TIGR02050">
    <property type="entry name" value="gshA_cyan_rel"/>
    <property type="match status" value="1"/>
</dbReference>
<dbReference type="EC" id="6.3.2.2" evidence="5"/>
<protein>
    <recommendedName>
        <fullName evidence="5">Putative glutamate--cysteine ligase 2</fullName>
        <ecNumber evidence="5">6.3.2.2</ecNumber>
    </recommendedName>
    <alternativeName>
        <fullName evidence="5">Gamma-glutamylcysteine synthetase 2</fullName>
        <shortName evidence="5">GCS 2</shortName>
        <shortName evidence="5">Gamma-GCS 2</shortName>
    </alternativeName>
</protein>